<dbReference type="InterPro" id="IPR014768">
    <property type="entry name" value="GBD/FH3_dom"/>
</dbReference>
<dbReference type="InterPro" id="IPR010473">
    <property type="entry name" value="GTPase-bd"/>
</dbReference>
<dbReference type="STRING" id="61395.A0A1Y1WNT9"/>
<dbReference type="PANTHER" id="PTHR47102">
    <property type="entry name" value="PROTEIN BNI1"/>
    <property type="match status" value="1"/>
</dbReference>
<dbReference type="GO" id="GO:0003779">
    <property type="term" value="F:actin binding"/>
    <property type="evidence" value="ECO:0007669"/>
    <property type="project" value="InterPro"/>
</dbReference>
<comment type="similarity">
    <text evidence="1">Belongs to the formin homology family. BNI1 subfamily.</text>
</comment>
<gene>
    <name evidence="4" type="ORF">DL89DRAFT_264590</name>
</gene>
<evidence type="ECO:0000256" key="1">
    <source>
        <dbReference type="ARBA" id="ARBA00037935"/>
    </source>
</evidence>
<proteinExistence type="inferred from homology"/>
<keyword evidence="5" id="KW-1185">Reference proteome</keyword>
<feature type="domain" description="GBD/FH3" evidence="3">
    <location>
        <begin position="1"/>
        <end position="387"/>
    </location>
</feature>
<dbReference type="EMBL" id="MCFD01000001">
    <property type="protein sequence ID" value="ORX74794.1"/>
    <property type="molecule type" value="Genomic_DNA"/>
</dbReference>
<organism evidence="4 5">
    <name type="scientific">Linderina pennispora</name>
    <dbReference type="NCBI Taxonomy" id="61395"/>
    <lineage>
        <taxon>Eukaryota</taxon>
        <taxon>Fungi</taxon>
        <taxon>Fungi incertae sedis</taxon>
        <taxon>Zoopagomycota</taxon>
        <taxon>Kickxellomycotina</taxon>
        <taxon>Kickxellomycetes</taxon>
        <taxon>Kickxellales</taxon>
        <taxon>Kickxellaceae</taxon>
        <taxon>Linderina</taxon>
    </lineage>
</organism>
<name>A0A1Y1WNT9_9FUNG</name>
<protein>
    <recommendedName>
        <fullName evidence="3">GBD/FH3 domain-containing protein</fullName>
    </recommendedName>
</protein>
<evidence type="ECO:0000256" key="2">
    <source>
        <dbReference type="SAM" id="MobiDB-lite"/>
    </source>
</evidence>
<dbReference type="Pfam" id="PF06371">
    <property type="entry name" value="Drf_GBD"/>
    <property type="match status" value="1"/>
</dbReference>
<accession>A0A1Y1WNT9</accession>
<dbReference type="Gene3D" id="1.25.10.10">
    <property type="entry name" value="Leucine-rich Repeat Variant"/>
    <property type="match status" value="1"/>
</dbReference>
<feature type="compositionally biased region" description="Low complexity" evidence="2">
    <location>
        <begin position="385"/>
        <end position="401"/>
    </location>
</feature>
<dbReference type="GeneID" id="63802960"/>
<reference evidence="4 5" key="1">
    <citation type="submission" date="2016-07" db="EMBL/GenBank/DDBJ databases">
        <title>Pervasive Adenine N6-methylation of Active Genes in Fungi.</title>
        <authorList>
            <consortium name="DOE Joint Genome Institute"/>
            <person name="Mondo S.J."/>
            <person name="Dannebaum R.O."/>
            <person name="Kuo R.C."/>
            <person name="Labutti K."/>
            <person name="Haridas S."/>
            <person name="Kuo A."/>
            <person name="Salamov A."/>
            <person name="Ahrendt S.R."/>
            <person name="Lipzen A."/>
            <person name="Sullivan W."/>
            <person name="Andreopoulos W.B."/>
            <person name="Clum A."/>
            <person name="Lindquist E."/>
            <person name="Daum C."/>
            <person name="Ramamoorthy G.K."/>
            <person name="Gryganskyi A."/>
            <person name="Culley D."/>
            <person name="Magnuson J.K."/>
            <person name="James T.Y."/>
            <person name="O'Malley M.A."/>
            <person name="Stajich J.E."/>
            <person name="Spatafora J.W."/>
            <person name="Visel A."/>
            <person name="Grigoriev I.V."/>
        </authorList>
    </citation>
    <scope>NUCLEOTIDE SEQUENCE [LARGE SCALE GENOMIC DNA]</scope>
    <source>
        <strain evidence="4 5">ATCC 12442</strain>
    </source>
</reference>
<dbReference type="Proteomes" id="UP000193922">
    <property type="component" value="Unassembled WGS sequence"/>
</dbReference>
<dbReference type="GO" id="GO:0030036">
    <property type="term" value="P:actin cytoskeleton organization"/>
    <property type="evidence" value="ECO:0007669"/>
    <property type="project" value="InterPro"/>
</dbReference>
<dbReference type="SUPFAM" id="SSF48371">
    <property type="entry name" value="ARM repeat"/>
    <property type="match status" value="1"/>
</dbReference>
<dbReference type="PANTHER" id="PTHR47102:SF2">
    <property type="entry name" value="PROTEIN BNI1"/>
    <property type="match status" value="1"/>
</dbReference>
<comment type="caution">
    <text evidence="4">The sequence shown here is derived from an EMBL/GenBank/DDBJ whole genome shotgun (WGS) entry which is preliminary data.</text>
</comment>
<dbReference type="InterPro" id="IPR011989">
    <property type="entry name" value="ARM-like"/>
</dbReference>
<evidence type="ECO:0000259" key="3">
    <source>
        <dbReference type="PROSITE" id="PS51232"/>
    </source>
</evidence>
<dbReference type="RefSeq" id="XP_040748005.1">
    <property type="nucleotide sequence ID" value="XM_040886312.1"/>
</dbReference>
<dbReference type="OrthoDB" id="5563331at2759"/>
<feature type="region of interest" description="Disordered" evidence="2">
    <location>
        <begin position="371"/>
        <end position="412"/>
    </location>
</feature>
<dbReference type="InterPro" id="IPR016024">
    <property type="entry name" value="ARM-type_fold"/>
</dbReference>
<sequence length="527" mass="58458">MDEMGLEGEQRMNMKAMPVDSKLQLIQTHKMTSHAQRLITPLSEHLKILTKAGTQSLPRSRLEKLRVDISYQSVQQIRGFIDDGGLKVLLSHLVQLNSRKTALRRQDELMKEHELLRCILGAIKVQAGAEYVTDGTSHLRHILNSVDPRWLQCSTVALRIVCYLLQLQSLECSDAVVAALFRSDDLSDPNNKRSAFVAWMETVETAAGEYSVAQGKDLVAESNIVEFMSYTLMLIGALLDNNHEDLALRVKLYSKFGDHDMFALFSSLRSWGVSVIDSHLNRWDEVLRRDYNIARSMKPGQILMENSRDSSVIDSSAFKTFVERYERARDAHLIDQSDDDADSYLNMNVSTYAIPTANSETTYEMPAARFDSTRSVPQVSHSDHPSPSNNNPFFHSLSNSPRPLSTSAVDESQDVEAQRAFPFTMHNRSRSNVAETGSLRALRAPGASPGPRAAIPPMTPAKSPAGPVGLAKSANVLLQKSLAAIANDGKGLALGEAKELYRELLAISQVTQELLDTVDLAEFSSKQ</sequence>
<dbReference type="AlphaFoldDB" id="A0A1Y1WNT9"/>
<dbReference type="InterPro" id="IPR051661">
    <property type="entry name" value="Actin_filament_regulator"/>
</dbReference>
<dbReference type="PROSITE" id="PS51232">
    <property type="entry name" value="GBD_FH3"/>
    <property type="match status" value="1"/>
</dbReference>
<evidence type="ECO:0000313" key="5">
    <source>
        <dbReference type="Proteomes" id="UP000193922"/>
    </source>
</evidence>
<evidence type="ECO:0000313" key="4">
    <source>
        <dbReference type="EMBL" id="ORX74794.1"/>
    </source>
</evidence>
<dbReference type="SMART" id="SM01140">
    <property type="entry name" value="Drf_GBD"/>
    <property type="match status" value="1"/>
</dbReference>
<dbReference type="GO" id="GO:0031267">
    <property type="term" value="F:small GTPase binding"/>
    <property type="evidence" value="ECO:0007669"/>
    <property type="project" value="InterPro"/>
</dbReference>